<dbReference type="Gene3D" id="3.30.457.10">
    <property type="entry name" value="Copper amine oxidase-like, N-terminal domain"/>
    <property type="match status" value="1"/>
</dbReference>
<keyword evidence="1" id="KW-0732">Signal</keyword>
<dbReference type="RefSeq" id="WP_025708041.1">
    <property type="nucleotide sequence ID" value="NZ_CP009287.1"/>
</dbReference>
<name>A0A089NI76_9BACL</name>
<dbReference type="InterPro" id="IPR036582">
    <property type="entry name" value="Mao_N_sf"/>
</dbReference>
<protein>
    <submittedName>
        <fullName evidence="4">Uncharacterized protein</fullName>
    </submittedName>
</protein>
<keyword evidence="5" id="KW-1185">Reference proteome</keyword>
<dbReference type="Proteomes" id="UP000029500">
    <property type="component" value="Chromosome"/>
</dbReference>
<dbReference type="Pfam" id="PF13026">
    <property type="entry name" value="DUF3887"/>
    <property type="match status" value="1"/>
</dbReference>
<evidence type="ECO:0000259" key="2">
    <source>
        <dbReference type="Pfam" id="PF07833"/>
    </source>
</evidence>
<evidence type="ECO:0000259" key="3">
    <source>
        <dbReference type="Pfam" id="PF13026"/>
    </source>
</evidence>
<evidence type="ECO:0000313" key="4">
    <source>
        <dbReference type="EMBL" id="AIQ68749.1"/>
    </source>
</evidence>
<feature type="domain" description="Copper amine oxidase-like N-terminal" evidence="2">
    <location>
        <begin position="37"/>
        <end position="143"/>
    </location>
</feature>
<organism evidence="4 5">
    <name type="scientific">Paenibacillus graminis</name>
    <dbReference type="NCBI Taxonomy" id="189425"/>
    <lineage>
        <taxon>Bacteria</taxon>
        <taxon>Bacillati</taxon>
        <taxon>Bacillota</taxon>
        <taxon>Bacilli</taxon>
        <taxon>Bacillales</taxon>
        <taxon>Paenibacillaceae</taxon>
        <taxon>Paenibacillus</taxon>
    </lineage>
</organism>
<dbReference type="InterPro" id="IPR024981">
    <property type="entry name" value="DUF3887"/>
</dbReference>
<feature type="chain" id="PRO_5001847796" evidence="1">
    <location>
        <begin position="30"/>
        <end position="257"/>
    </location>
</feature>
<evidence type="ECO:0000313" key="5">
    <source>
        <dbReference type="Proteomes" id="UP000029500"/>
    </source>
</evidence>
<dbReference type="OrthoDB" id="2615991at2"/>
<sequence length="257" mass="27571">MKIKIATVILSILLLATGLGLLPPQRAQAAENIKVILNGQLLQLDESAAYKSAANVMIPLREAAEALKYTTTYQGSTGQIQLTRIKDTIDFKLSGNEVLLNGKDKVVLNDKIEVRQKRIFVPLSFFNAIGLIASYDPGTGQAEIYAPEVTAGAVTGLLAAGKYQELQERYLSNTASQQAFLPLIQKTWESVAVPAGNYFGMKTTESHRVQDGMTIQSVLIFAKSEATLTLTVDTTGKITGLTLTPIAASEAAASPVK</sequence>
<gene>
    <name evidence="4" type="ORF">PGRAT_14830</name>
</gene>
<dbReference type="EMBL" id="CP009287">
    <property type="protein sequence ID" value="AIQ68749.1"/>
    <property type="molecule type" value="Genomic_DNA"/>
</dbReference>
<proteinExistence type="predicted"/>
<dbReference type="STRING" id="189425.PGRAT_14830"/>
<dbReference type="SUPFAM" id="SSF55383">
    <property type="entry name" value="Copper amine oxidase, domain N"/>
    <property type="match status" value="1"/>
</dbReference>
<dbReference type="InterPro" id="IPR012854">
    <property type="entry name" value="Cu_amine_oxidase-like_N"/>
</dbReference>
<dbReference type="KEGG" id="pgm:PGRAT_14830"/>
<feature type="signal peptide" evidence="1">
    <location>
        <begin position="1"/>
        <end position="29"/>
    </location>
</feature>
<evidence type="ECO:0000256" key="1">
    <source>
        <dbReference type="SAM" id="SignalP"/>
    </source>
</evidence>
<accession>A0A089NI76</accession>
<dbReference type="AlphaFoldDB" id="A0A089NI76"/>
<dbReference type="eggNOG" id="ENOG503057M">
    <property type="taxonomic scope" value="Bacteria"/>
</dbReference>
<feature type="domain" description="DUF3887" evidence="3">
    <location>
        <begin position="153"/>
        <end position="241"/>
    </location>
</feature>
<dbReference type="HOGENOM" id="CLU_1081180_0_0_9"/>
<dbReference type="Pfam" id="PF07833">
    <property type="entry name" value="Cu_amine_oxidN1"/>
    <property type="match status" value="1"/>
</dbReference>
<reference evidence="4 5" key="1">
    <citation type="submission" date="2014-08" db="EMBL/GenBank/DDBJ databases">
        <title>Comparative genomics of the Paenibacillus odorifer group.</title>
        <authorList>
            <person name="den Bakker H.C."/>
            <person name="Tsai Y.-C."/>
            <person name="Martin N."/>
            <person name="Korlach J."/>
            <person name="Wiedmann M."/>
        </authorList>
    </citation>
    <scope>NUCLEOTIDE SEQUENCE [LARGE SCALE GENOMIC DNA]</scope>
    <source>
        <strain evidence="4 5">DSM 15220</strain>
    </source>
</reference>